<reference evidence="1" key="1">
    <citation type="submission" date="2020-04" db="EMBL/GenBank/DDBJ databases">
        <authorList>
            <person name="Alioto T."/>
            <person name="Alioto T."/>
            <person name="Gomez Garrido J."/>
        </authorList>
    </citation>
    <scope>NUCLEOTIDE SEQUENCE</scope>
    <source>
        <strain evidence="1">A484AB</strain>
    </source>
</reference>
<evidence type="ECO:0000313" key="2">
    <source>
        <dbReference type="Proteomes" id="UP001152795"/>
    </source>
</evidence>
<proteinExistence type="predicted"/>
<keyword evidence="2" id="KW-1185">Reference proteome</keyword>
<name>A0A7D9EBZ0_PARCT</name>
<organism evidence="1 2">
    <name type="scientific">Paramuricea clavata</name>
    <name type="common">Red gorgonian</name>
    <name type="synonym">Violescent sea-whip</name>
    <dbReference type="NCBI Taxonomy" id="317549"/>
    <lineage>
        <taxon>Eukaryota</taxon>
        <taxon>Metazoa</taxon>
        <taxon>Cnidaria</taxon>
        <taxon>Anthozoa</taxon>
        <taxon>Octocorallia</taxon>
        <taxon>Malacalcyonacea</taxon>
        <taxon>Plexauridae</taxon>
        <taxon>Paramuricea</taxon>
    </lineage>
</organism>
<dbReference type="EMBL" id="CACRXK020005238">
    <property type="protein sequence ID" value="CAB4005565.1"/>
    <property type="molecule type" value="Genomic_DNA"/>
</dbReference>
<dbReference type="Gene3D" id="3.30.70.1820">
    <property type="entry name" value="L1 transposable element, RRM domain"/>
    <property type="match status" value="1"/>
</dbReference>
<dbReference type="AlphaFoldDB" id="A0A7D9EBZ0"/>
<accession>A0A7D9EBZ0</accession>
<feature type="non-terminal residue" evidence="1">
    <location>
        <position position="1"/>
    </location>
</feature>
<comment type="caution">
    <text evidence="1">The sequence shown here is derived from an EMBL/GenBank/DDBJ whole genome shotgun (WGS) entry which is preliminary data.</text>
</comment>
<sequence length="403" mass="45809">MDLRRSILKVYKSQKKGESQDGFETWKIGVTWLSCLLLLFILVSVVGRGEEKIFPDEFKATIKKKWTNSAKAMAAIQKFHHSLEEHHKIRLYYPHFTTFLSRITRTKSMTFQNAKKSRLIIRRQTLITIKCMKHMNRQGDKGVTLGVSPCLPRKDHIYITGLITGAMPTGPPPANSCLRFAPPLLHGVNNRLCEACSAQPLFPCTGCRTVSIDFYKLSSFRKDNMQLPKHMKFYTGCIKKAQSSTEIVAIQLSNKQGNKHAVARGPAMEHNGVFPRNERILFNDATTRLKCKLQAQLQLAKQRNNQPSKKCDEITEAIELAEQYSYQYNIKIMGVPQLNEKESAETTANLCIKLFTAMGVTDVSLQDIDIAHRVQSRRPSQNSNPIICKFVRRLAKEKIMAHG</sequence>
<gene>
    <name evidence="1" type="ORF">PACLA_8A017064</name>
</gene>
<dbReference type="Proteomes" id="UP001152795">
    <property type="component" value="Unassembled WGS sequence"/>
</dbReference>
<protein>
    <submittedName>
        <fullName evidence="1">Uncharacterized protein</fullName>
    </submittedName>
</protein>
<evidence type="ECO:0000313" key="1">
    <source>
        <dbReference type="EMBL" id="CAB4005565.1"/>
    </source>
</evidence>